<feature type="region of interest" description="Disordered" evidence="2">
    <location>
        <begin position="596"/>
        <end position="647"/>
    </location>
</feature>
<evidence type="ECO:0000313" key="5">
    <source>
        <dbReference type="EMBL" id="KAJ8038872.1"/>
    </source>
</evidence>
<feature type="domain" description="DUF4455" evidence="3">
    <location>
        <begin position="131"/>
        <end position="596"/>
    </location>
</feature>
<name>A0A9Q1C5R1_HOLLE</name>
<evidence type="ECO:0008006" key="7">
    <source>
        <dbReference type="Google" id="ProtNLM"/>
    </source>
</evidence>
<feature type="region of interest" description="Disordered" evidence="2">
    <location>
        <begin position="1127"/>
        <end position="1194"/>
    </location>
</feature>
<gene>
    <name evidence="5" type="ORF">HOLleu_16427</name>
</gene>
<comment type="caution">
    <text evidence="5">The sequence shown here is derived from an EMBL/GenBank/DDBJ whole genome shotgun (WGS) entry which is preliminary data.</text>
</comment>
<protein>
    <recommendedName>
        <fullName evidence="7">DUF4455 domain-containing protein</fullName>
    </recommendedName>
</protein>
<evidence type="ECO:0000313" key="6">
    <source>
        <dbReference type="Proteomes" id="UP001152320"/>
    </source>
</evidence>
<dbReference type="Pfam" id="PF14644">
    <property type="entry name" value="DUF4456"/>
    <property type="match status" value="1"/>
</dbReference>
<proteinExistence type="predicted"/>
<dbReference type="Proteomes" id="UP001152320">
    <property type="component" value="Chromosome 7"/>
</dbReference>
<dbReference type="EMBL" id="JAIZAY010000007">
    <property type="protein sequence ID" value="KAJ8038872.1"/>
    <property type="molecule type" value="Genomic_DNA"/>
</dbReference>
<keyword evidence="6" id="KW-1185">Reference proteome</keyword>
<dbReference type="Pfam" id="PF14643">
    <property type="entry name" value="DUF4455"/>
    <property type="match status" value="1"/>
</dbReference>
<feature type="coiled-coil region" evidence="1">
    <location>
        <begin position="1365"/>
        <end position="1396"/>
    </location>
</feature>
<evidence type="ECO:0000256" key="2">
    <source>
        <dbReference type="SAM" id="MobiDB-lite"/>
    </source>
</evidence>
<sequence>MAETQAAVRVVPSGKIYRQLFEAQAQLGKSLERTDKSGSQKVPKSQNVPLVLESRDAMGKSLLQSRQINWLESLPNDSKTENPVFLRHSLERALKEATESSSTKAAREVRSLADTVDVEKQGSDIIERIAESRRLRHETTVEDLHQELTLLANELEPQITEAGSDLLGKLAENDKVIDEILGRIRDDNALKGYTLQQLKELWSEVEQQSSIRRQWITDMSQRIETIEDNRLKRIKHLVKTYAKKLELIAFLMAPDVQRLIERESQIINQTLLSNQRSYADLFARLMKTDIERDKNHRALWESRVEDWKKLNTDIIIQKFTNFMNDPSITNPPVISDILAELYQEQKAISLKRIDLLNALRSMKPPSSTKSAVYRWNKEIATICQEIERLHTHFLSRLHKEYEWICKECLDQVEKWRLELLQTGVCSDERVQEVVEHFFLPQLGDRQKVFENHLEEIDKSLENLAEMTAHKLRSLFKYAQGAAHLWDVHEINLAKRERELQERLEECRHNHDNINQQMEANLDIILDRLRQESSKEALQKTLGKAEDLLASIKESYHQFHVDQEDIIKAYPESIKTEVGRYDNAVCKFFEVDRIHPKERQKQDKLTASERKPKKIKRRTPLPQSSPHPTDPDRPPSVHSTKSSTIQMKHKWKTAFRRSVNVSVNGRESSLSSVPSPVPMAVKEVLSTSKGTTFYVLTVAGEHGLAEGDSERAGEAAFMTESEEGESQAEVAEYIKNITVPESLFVELRKILRMEFLNHLEDWIDQAAVRANSVVAAKSEELNSELDLRMHLHNPRSQRIEKDIHNVRAAELLLHHDRVTQHSKGVSSALNEIKTRFISMQQEHEELVDKFQKEVDLMEGSFETATKSATLLSLSQQVSSKAETHMEVIRVSLRKFRQYLDQTLQMLRESNARFIKSFKLFSDGGNFSPEEVDTHKKKLEKLANKIDSSEGFVMADLEGMEARRLEQATEIANKFEDRFKNHLFDLTFIEKLTRWLTNTQVKIKGEVADSNAKAQDLMRHLNTLERRVDACKHPNMDKEQITSNQLLACLPSIFAAFEDRATFLNCRKLTTKIHATTPAKVGFAAEGKGQGSPGQSLPVVITTGQKSKSQAEDSAVSLIKNILISQKVTSGQENGEDGDKNGKPNPASLLIEDNRAKAVVKTPGRVGEKERRPLVKRSTSISLDSNPRRSASGMVRKKDNNLKFDPKYYIFGEKLEKDKHFMALAKRILQDSLDGLLSTADLYYKQKGGRQVTRPQAIHDSFETCADVVVSKLQSYYNQADDYHNQCLQEFREQLEKLECLVAQVPPLVIQNVLKANMKTLRDRIADQARQFHNKYGQLEKLRSEHKALLKPSLGHPQNYPSMKALCDEEEARRQEYENGVQENAEELNRLASQLGEELVQAIASVSEELLKSMDSQIVVDDVEVGRVDPKKLQTSALLRRKQAGLPLTPDEGAPLIQRGSQVWQGMPKNMLVVGDRPSRPLLTAAVTTRSTTLAHKSTVDCRDESFQQYLNEFDKQLAKIEKQKQEQLTAEKRWSDSWQEAVNKVKKLY</sequence>
<accession>A0A9Q1C5R1</accession>
<feature type="compositionally biased region" description="Polar residues" evidence="2">
    <location>
        <begin position="636"/>
        <end position="645"/>
    </location>
</feature>
<dbReference type="InterPro" id="IPR028089">
    <property type="entry name" value="DUF4455"/>
</dbReference>
<dbReference type="PANTHER" id="PTHR21444">
    <property type="entry name" value="COILED-COIL DOMAIN-CONTAINING PROTEIN 180"/>
    <property type="match status" value="1"/>
</dbReference>
<dbReference type="OrthoDB" id="431588at2759"/>
<feature type="compositionally biased region" description="Basic and acidic residues" evidence="2">
    <location>
        <begin position="596"/>
        <end position="609"/>
    </location>
</feature>
<keyword evidence="1" id="KW-0175">Coiled coil</keyword>
<evidence type="ECO:0000259" key="3">
    <source>
        <dbReference type="Pfam" id="PF14643"/>
    </source>
</evidence>
<evidence type="ECO:0000259" key="4">
    <source>
        <dbReference type="Pfam" id="PF14644"/>
    </source>
</evidence>
<reference evidence="5" key="1">
    <citation type="submission" date="2021-10" db="EMBL/GenBank/DDBJ databases">
        <title>Tropical sea cucumber genome reveals ecological adaptation and Cuvierian tubules defense mechanism.</title>
        <authorList>
            <person name="Chen T."/>
        </authorList>
    </citation>
    <scope>NUCLEOTIDE SEQUENCE</scope>
    <source>
        <strain evidence="5">Nanhai2018</strain>
        <tissue evidence="5">Muscle</tissue>
    </source>
</reference>
<feature type="coiled-coil region" evidence="1">
    <location>
        <begin position="496"/>
        <end position="554"/>
    </location>
</feature>
<dbReference type="InterPro" id="IPR027914">
    <property type="entry name" value="DUF4456"/>
</dbReference>
<feature type="domain" description="DUF4456" evidence="4">
    <location>
        <begin position="1234"/>
        <end position="1439"/>
    </location>
</feature>
<evidence type="ECO:0000256" key="1">
    <source>
        <dbReference type="SAM" id="Coils"/>
    </source>
</evidence>
<feature type="compositionally biased region" description="Polar residues" evidence="2">
    <location>
        <begin position="1175"/>
        <end position="1187"/>
    </location>
</feature>
<dbReference type="PANTHER" id="PTHR21444:SF14">
    <property type="entry name" value="COILED-COIL DOMAIN-CONTAINING PROTEIN 180"/>
    <property type="match status" value="1"/>
</dbReference>
<organism evidence="5 6">
    <name type="scientific">Holothuria leucospilota</name>
    <name type="common">Black long sea cucumber</name>
    <name type="synonym">Mertensiothuria leucospilota</name>
    <dbReference type="NCBI Taxonomy" id="206669"/>
    <lineage>
        <taxon>Eukaryota</taxon>
        <taxon>Metazoa</taxon>
        <taxon>Echinodermata</taxon>
        <taxon>Eleutherozoa</taxon>
        <taxon>Echinozoa</taxon>
        <taxon>Holothuroidea</taxon>
        <taxon>Aspidochirotacea</taxon>
        <taxon>Aspidochirotida</taxon>
        <taxon>Holothuriidae</taxon>
        <taxon>Holothuria</taxon>
    </lineage>
</organism>